<dbReference type="OrthoDB" id="3930934at2"/>
<dbReference type="AlphaFoldDB" id="A0A1G9HHC1"/>
<dbReference type="InterPro" id="IPR029058">
    <property type="entry name" value="AB_hydrolase_fold"/>
</dbReference>
<accession>A0A1G9HHC1</accession>
<feature type="domain" description="Peptidase S33 tripeptidyl aminopeptidase-like C-terminal" evidence="2">
    <location>
        <begin position="400"/>
        <end position="498"/>
    </location>
</feature>
<reference evidence="3 4" key="1">
    <citation type="submission" date="2016-10" db="EMBL/GenBank/DDBJ databases">
        <authorList>
            <person name="de Groot N.N."/>
        </authorList>
    </citation>
    <scope>NUCLEOTIDE SEQUENCE [LARGE SCALE GENOMIC DNA]</scope>
    <source>
        <strain evidence="3 4">CGMCC 4.5681</strain>
    </source>
</reference>
<evidence type="ECO:0000313" key="3">
    <source>
        <dbReference type="EMBL" id="SDL12285.1"/>
    </source>
</evidence>
<evidence type="ECO:0000313" key="4">
    <source>
        <dbReference type="Proteomes" id="UP000198683"/>
    </source>
</evidence>
<dbReference type="RefSeq" id="WP_143022162.1">
    <property type="nucleotide sequence ID" value="NZ_FNFB01000016.1"/>
</dbReference>
<evidence type="ECO:0000259" key="2">
    <source>
        <dbReference type="Pfam" id="PF08386"/>
    </source>
</evidence>
<organism evidence="3 4">
    <name type="scientific">Nonomuraea maritima</name>
    <dbReference type="NCBI Taxonomy" id="683260"/>
    <lineage>
        <taxon>Bacteria</taxon>
        <taxon>Bacillati</taxon>
        <taxon>Actinomycetota</taxon>
        <taxon>Actinomycetes</taxon>
        <taxon>Streptosporangiales</taxon>
        <taxon>Streptosporangiaceae</taxon>
        <taxon>Nonomuraea</taxon>
    </lineage>
</organism>
<name>A0A1G9HHC1_9ACTN</name>
<proteinExistence type="predicted"/>
<dbReference type="Pfam" id="PF08386">
    <property type="entry name" value="Abhydrolase_4"/>
    <property type="match status" value="1"/>
</dbReference>
<dbReference type="Gene3D" id="3.40.50.1820">
    <property type="entry name" value="alpha/beta hydrolase"/>
    <property type="match status" value="1"/>
</dbReference>
<dbReference type="SUPFAM" id="SSF53474">
    <property type="entry name" value="alpha/beta-Hydrolases"/>
    <property type="match status" value="1"/>
</dbReference>
<dbReference type="Proteomes" id="UP000198683">
    <property type="component" value="Unassembled WGS sequence"/>
</dbReference>
<gene>
    <name evidence="3" type="ORF">SAMN05421874_11642</name>
</gene>
<feature type="region of interest" description="Disordered" evidence="1">
    <location>
        <begin position="318"/>
        <end position="348"/>
    </location>
</feature>
<sequence>MSRGPSAVVQGRSGVLWRDCGDGLQCGTLSVPVDWGRPGGIRTEVNLARMPARDPYRSLGALVVNTGAASTVQDVRARPDTVEELTRWFDVVLMEPRGVGERGGGGAVRCSVPPPDPRLLQLTSRRASWRSYARKNAAYGRSCRIAAGPAYGGLTVRQAAYDLDALRAALGEQRLRYFGSGDGGVYGQAYLERFPRRVERMYLEGVPDVGEASPERRMADRAHAAERRLAYFRDWCRDRLGCPLDDDAFRVLDDLYERAPLPAGPGRRLDARGVAAAVYAGLDPQRWPELARALSQAEQGDAGALSALTAVPVRPAALPTQEAPPPLWPGATGPDEAGSSATRLGAVGPEPVPGVGGVVTRAARCGEFAAAVPDYRVFLEMEKRLRAVAPRVGWLAGREEVARCLGLPGPGAIRPFAVSRLPKGASVLVGIGRLDSVSPAGGSQRVAASIPGATVLRHGDGHDAYLLQGAAKLRAACLRTHVHDFLVNGVRPKPRTFCPGELAEVAEP</sequence>
<evidence type="ECO:0000256" key="1">
    <source>
        <dbReference type="SAM" id="MobiDB-lite"/>
    </source>
</evidence>
<keyword evidence="4" id="KW-1185">Reference proteome</keyword>
<dbReference type="InterPro" id="IPR013595">
    <property type="entry name" value="Pept_S33_TAP-like_C"/>
</dbReference>
<protein>
    <submittedName>
        <fullName evidence="3">TAP-like protein</fullName>
    </submittedName>
</protein>
<dbReference type="STRING" id="683260.SAMN05421874_11642"/>
<dbReference type="EMBL" id="FNFB01000016">
    <property type="protein sequence ID" value="SDL12285.1"/>
    <property type="molecule type" value="Genomic_DNA"/>
</dbReference>